<dbReference type="SUPFAM" id="SSF51735">
    <property type="entry name" value="NAD(P)-binding Rossmann-fold domains"/>
    <property type="match status" value="1"/>
</dbReference>
<feature type="non-terminal residue" evidence="3">
    <location>
        <position position="100"/>
    </location>
</feature>
<proteinExistence type="inferred from homology"/>
<evidence type="ECO:0000256" key="1">
    <source>
        <dbReference type="ARBA" id="ARBA00006484"/>
    </source>
</evidence>
<dbReference type="PRINTS" id="PR00081">
    <property type="entry name" value="GDHRDH"/>
</dbReference>
<dbReference type="GO" id="GO:0016491">
    <property type="term" value="F:oxidoreductase activity"/>
    <property type="evidence" value="ECO:0007669"/>
    <property type="project" value="UniProtKB-KW"/>
</dbReference>
<dbReference type="PANTHER" id="PTHR24321">
    <property type="entry name" value="DEHYDROGENASES, SHORT CHAIN"/>
    <property type="match status" value="1"/>
</dbReference>
<dbReference type="PANTHER" id="PTHR24321:SF8">
    <property type="entry name" value="ESTRADIOL 17-BETA-DEHYDROGENASE 8-RELATED"/>
    <property type="match status" value="1"/>
</dbReference>
<evidence type="ECO:0008006" key="5">
    <source>
        <dbReference type="Google" id="ProtNLM"/>
    </source>
</evidence>
<dbReference type="STRING" id="686832.A0A0C3BZ25"/>
<dbReference type="EMBL" id="KN831803">
    <property type="protein sequence ID" value="KIM36691.1"/>
    <property type="molecule type" value="Genomic_DNA"/>
</dbReference>
<dbReference type="Pfam" id="PF13561">
    <property type="entry name" value="adh_short_C2"/>
    <property type="match status" value="1"/>
</dbReference>
<protein>
    <recommendedName>
        <fullName evidence="5">Ketoreductase (KR) domain-containing protein</fullName>
    </recommendedName>
</protein>
<keyword evidence="2" id="KW-0560">Oxidoreductase</keyword>
<evidence type="ECO:0000313" key="4">
    <source>
        <dbReference type="Proteomes" id="UP000053424"/>
    </source>
</evidence>
<dbReference type="Gene3D" id="3.40.50.720">
    <property type="entry name" value="NAD(P)-binding Rossmann-like Domain"/>
    <property type="match status" value="1"/>
</dbReference>
<dbReference type="HOGENOM" id="CLU_010194_47_12_1"/>
<name>A0A0C3BZ25_HEBCY</name>
<reference evidence="3 4" key="1">
    <citation type="submission" date="2014-04" db="EMBL/GenBank/DDBJ databases">
        <authorList>
            <consortium name="DOE Joint Genome Institute"/>
            <person name="Kuo A."/>
            <person name="Gay G."/>
            <person name="Dore J."/>
            <person name="Kohler A."/>
            <person name="Nagy L.G."/>
            <person name="Floudas D."/>
            <person name="Copeland A."/>
            <person name="Barry K.W."/>
            <person name="Cichocki N."/>
            <person name="Veneault-Fourrey C."/>
            <person name="LaButti K."/>
            <person name="Lindquist E.A."/>
            <person name="Lipzen A."/>
            <person name="Lundell T."/>
            <person name="Morin E."/>
            <person name="Murat C."/>
            <person name="Sun H."/>
            <person name="Tunlid A."/>
            <person name="Henrissat B."/>
            <person name="Grigoriev I.V."/>
            <person name="Hibbett D.S."/>
            <person name="Martin F."/>
            <person name="Nordberg H.P."/>
            <person name="Cantor M.N."/>
            <person name="Hua S.X."/>
        </authorList>
    </citation>
    <scope>NUCLEOTIDE SEQUENCE [LARGE SCALE GENOMIC DNA]</scope>
    <source>
        <strain evidence="4">h7</strain>
    </source>
</reference>
<dbReference type="OrthoDB" id="3819888at2759"/>
<evidence type="ECO:0000313" key="3">
    <source>
        <dbReference type="EMBL" id="KIM36691.1"/>
    </source>
</evidence>
<reference evidence="4" key="2">
    <citation type="submission" date="2015-01" db="EMBL/GenBank/DDBJ databases">
        <title>Evolutionary Origins and Diversification of the Mycorrhizal Mutualists.</title>
        <authorList>
            <consortium name="DOE Joint Genome Institute"/>
            <consortium name="Mycorrhizal Genomics Consortium"/>
            <person name="Kohler A."/>
            <person name="Kuo A."/>
            <person name="Nagy L.G."/>
            <person name="Floudas D."/>
            <person name="Copeland A."/>
            <person name="Barry K.W."/>
            <person name="Cichocki N."/>
            <person name="Veneault-Fourrey C."/>
            <person name="LaButti K."/>
            <person name="Lindquist E.A."/>
            <person name="Lipzen A."/>
            <person name="Lundell T."/>
            <person name="Morin E."/>
            <person name="Murat C."/>
            <person name="Riley R."/>
            <person name="Ohm R."/>
            <person name="Sun H."/>
            <person name="Tunlid A."/>
            <person name="Henrissat B."/>
            <person name="Grigoriev I.V."/>
            <person name="Hibbett D.S."/>
            <person name="Martin F."/>
        </authorList>
    </citation>
    <scope>NUCLEOTIDE SEQUENCE [LARGE SCALE GENOMIC DNA]</scope>
    <source>
        <strain evidence="4">h7</strain>
    </source>
</reference>
<sequence>YATTKAALEQITTSLAADLAQRKVPVRINAIEPGVFPTDIVPAEVFEEYRTKALSGLVVPVPLLRWGKQEMALTAIYLASTGYTNAIVLRVDGGISMVNL</sequence>
<dbReference type="InterPro" id="IPR002347">
    <property type="entry name" value="SDR_fam"/>
</dbReference>
<dbReference type="InterPro" id="IPR036291">
    <property type="entry name" value="NAD(P)-bd_dom_sf"/>
</dbReference>
<comment type="similarity">
    <text evidence="1">Belongs to the short-chain dehydrogenases/reductases (SDR) family.</text>
</comment>
<accession>A0A0C3BZ25</accession>
<keyword evidence="4" id="KW-1185">Reference proteome</keyword>
<evidence type="ECO:0000256" key="2">
    <source>
        <dbReference type="ARBA" id="ARBA00023002"/>
    </source>
</evidence>
<gene>
    <name evidence="3" type="ORF">M413DRAFT_77881</name>
</gene>
<dbReference type="AlphaFoldDB" id="A0A0C3BZ25"/>
<organism evidence="3 4">
    <name type="scientific">Hebeloma cylindrosporum</name>
    <dbReference type="NCBI Taxonomy" id="76867"/>
    <lineage>
        <taxon>Eukaryota</taxon>
        <taxon>Fungi</taxon>
        <taxon>Dikarya</taxon>
        <taxon>Basidiomycota</taxon>
        <taxon>Agaricomycotina</taxon>
        <taxon>Agaricomycetes</taxon>
        <taxon>Agaricomycetidae</taxon>
        <taxon>Agaricales</taxon>
        <taxon>Agaricineae</taxon>
        <taxon>Hymenogastraceae</taxon>
        <taxon>Hebeloma</taxon>
    </lineage>
</organism>
<dbReference type="Proteomes" id="UP000053424">
    <property type="component" value="Unassembled WGS sequence"/>
</dbReference>